<proteinExistence type="predicted"/>
<evidence type="ECO:0000313" key="2">
    <source>
        <dbReference type="EMBL" id="RZR72407.1"/>
    </source>
</evidence>
<accession>A0A445MDS9</accession>
<dbReference type="Proteomes" id="UP000290560">
    <property type="component" value="Unassembled WGS sequence"/>
</dbReference>
<name>A0A445MDS9_ENSVE</name>
<dbReference type="AlphaFoldDB" id="A0A445MDS9"/>
<feature type="compositionally biased region" description="Polar residues" evidence="1">
    <location>
        <begin position="1"/>
        <end position="10"/>
    </location>
</feature>
<feature type="region of interest" description="Disordered" evidence="1">
    <location>
        <begin position="1"/>
        <end position="39"/>
    </location>
</feature>
<organism evidence="2">
    <name type="scientific">Ensete ventricosum</name>
    <name type="common">Abyssinian banana</name>
    <name type="synonym">Musa ensete</name>
    <dbReference type="NCBI Taxonomy" id="4639"/>
    <lineage>
        <taxon>Eukaryota</taxon>
        <taxon>Viridiplantae</taxon>
        <taxon>Streptophyta</taxon>
        <taxon>Embryophyta</taxon>
        <taxon>Tracheophyta</taxon>
        <taxon>Spermatophyta</taxon>
        <taxon>Magnoliopsida</taxon>
        <taxon>Liliopsida</taxon>
        <taxon>Zingiberales</taxon>
        <taxon>Musaceae</taxon>
        <taxon>Ensete</taxon>
    </lineage>
</organism>
<dbReference type="EMBL" id="KV875680">
    <property type="protein sequence ID" value="RZR72407.1"/>
    <property type="molecule type" value="Genomic_DNA"/>
</dbReference>
<sequence>MSQERSTTVNPREDVPPATQPTSGGTFRPSFALPSFGDGNIPSYTQGRYWSLLNNPGLTPPSPNRRTSVVTPKAFQGLTNQVQAIAGMLQAIIPISHSSPKSRAHSLRQPPYPR</sequence>
<reference evidence="2" key="1">
    <citation type="journal article" date="2018" name="Data Brief">
        <title>Genome sequence data from 17 accessions of Ensete ventricosum, a staple food crop for millions in Ethiopia.</title>
        <authorList>
            <person name="Yemataw Z."/>
            <person name="Muzemil S."/>
            <person name="Ambachew D."/>
            <person name="Tripathi L."/>
            <person name="Tesfaye K."/>
            <person name="Chala A."/>
            <person name="Farbos A."/>
            <person name="O'Neill P."/>
            <person name="Moore K."/>
            <person name="Grant M."/>
            <person name="Studholme D.J."/>
        </authorList>
    </citation>
    <scope>NUCLEOTIDE SEQUENCE [LARGE SCALE GENOMIC DNA]</scope>
    <source>
        <tissue evidence="2">Leaf</tissue>
    </source>
</reference>
<gene>
    <name evidence="2" type="ORF">BHM03_00013262</name>
</gene>
<protein>
    <submittedName>
        <fullName evidence="2">Uncharacterized protein</fullName>
    </submittedName>
</protein>
<evidence type="ECO:0000256" key="1">
    <source>
        <dbReference type="SAM" id="MobiDB-lite"/>
    </source>
</evidence>